<comment type="caution">
    <text evidence="2">The sequence shown here is derived from an EMBL/GenBank/DDBJ whole genome shotgun (WGS) entry which is preliminary data.</text>
</comment>
<feature type="region of interest" description="Disordered" evidence="1">
    <location>
        <begin position="71"/>
        <end position="94"/>
    </location>
</feature>
<reference evidence="2" key="1">
    <citation type="submission" date="2023-03" db="EMBL/GenBank/DDBJ databases">
        <title>Massive genome expansion in bonnet fungi (Mycena s.s.) driven by repeated elements and novel gene families across ecological guilds.</title>
        <authorList>
            <consortium name="Lawrence Berkeley National Laboratory"/>
            <person name="Harder C.B."/>
            <person name="Miyauchi S."/>
            <person name="Viragh M."/>
            <person name="Kuo A."/>
            <person name="Thoen E."/>
            <person name="Andreopoulos B."/>
            <person name="Lu D."/>
            <person name="Skrede I."/>
            <person name="Drula E."/>
            <person name="Henrissat B."/>
            <person name="Morin E."/>
            <person name="Kohler A."/>
            <person name="Barry K."/>
            <person name="LaButti K."/>
            <person name="Morin E."/>
            <person name="Salamov A."/>
            <person name="Lipzen A."/>
            <person name="Mereny Z."/>
            <person name="Hegedus B."/>
            <person name="Baldrian P."/>
            <person name="Stursova M."/>
            <person name="Weitz H."/>
            <person name="Taylor A."/>
            <person name="Grigoriev I.V."/>
            <person name="Nagy L.G."/>
            <person name="Martin F."/>
            <person name="Kauserud H."/>
        </authorList>
    </citation>
    <scope>NUCLEOTIDE SEQUENCE</scope>
    <source>
        <strain evidence="2">CBHHK067</strain>
    </source>
</reference>
<proteinExistence type="predicted"/>
<evidence type="ECO:0000313" key="2">
    <source>
        <dbReference type="EMBL" id="KAJ7710481.1"/>
    </source>
</evidence>
<evidence type="ECO:0000313" key="3">
    <source>
        <dbReference type="Proteomes" id="UP001221757"/>
    </source>
</evidence>
<gene>
    <name evidence="2" type="ORF">B0H17DRAFT_1123625</name>
</gene>
<organism evidence="2 3">
    <name type="scientific">Mycena rosella</name>
    <name type="common">Pink bonnet</name>
    <name type="synonym">Agaricus rosellus</name>
    <dbReference type="NCBI Taxonomy" id="1033263"/>
    <lineage>
        <taxon>Eukaryota</taxon>
        <taxon>Fungi</taxon>
        <taxon>Dikarya</taxon>
        <taxon>Basidiomycota</taxon>
        <taxon>Agaricomycotina</taxon>
        <taxon>Agaricomycetes</taxon>
        <taxon>Agaricomycetidae</taxon>
        <taxon>Agaricales</taxon>
        <taxon>Marasmiineae</taxon>
        <taxon>Mycenaceae</taxon>
        <taxon>Mycena</taxon>
    </lineage>
</organism>
<keyword evidence="3" id="KW-1185">Reference proteome</keyword>
<accession>A0AAD7MCG3</accession>
<sequence length="164" mass="18170">MTAPMDSRSFYIQWLPTSFLGNPTGKSLDFDGHQILSNSDDRRDSRVGGRRARCAHGTCIETRLQRNVGATFTDGRGAPEVAQRAGGPWMPPAVEESEAARRRRLWTRLLVADKEPEVSILAITPETRDREERETGHAGAVSGCRGLYARGLKVARSPHNRGWS</sequence>
<name>A0AAD7MCG3_MYCRO</name>
<evidence type="ECO:0000256" key="1">
    <source>
        <dbReference type="SAM" id="MobiDB-lite"/>
    </source>
</evidence>
<dbReference type="AlphaFoldDB" id="A0AAD7MCG3"/>
<dbReference type="Proteomes" id="UP001221757">
    <property type="component" value="Unassembled WGS sequence"/>
</dbReference>
<protein>
    <submittedName>
        <fullName evidence="2">Uncharacterized protein</fullName>
    </submittedName>
</protein>
<dbReference type="EMBL" id="JARKIE010000001">
    <property type="protein sequence ID" value="KAJ7710481.1"/>
    <property type="molecule type" value="Genomic_DNA"/>
</dbReference>